<keyword evidence="10" id="KW-1185">Reference proteome</keyword>
<dbReference type="EMBL" id="JAIEZQ010000002">
    <property type="protein sequence ID" value="MBY9075770.1"/>
    <property type="molecule type" value="Genomic_DNA"/>
</dbReference>
<evidence type="ECO:0000256" key="4">
    <source>
        <dbReference type="ARBA" id="ARBA00023186"/>
    </source>
</evidence>
<dbReference type="InterPro" id="IPR011033">
    <property type="entry name" value="PRC_barrel-like_sf"/>
</dbReference>
<dbReference type="InterPro" id="IPR056792">
    <property type="entry name" value="PRC_RimM"/>
</dbReference>
<dbReference type="SUPFAM" id="SSF50346">
    <property type="entry name" value="PRC-barrel domain"/>
    <property type="match status" value="1"/>
</dbReference>
<organism evidence="9 10">
    <name type="scientific">Nocardioides jiangsuensis</name>
    <dbReference type="NCBI Taxonomy" id="2866161"/>
    <lineage>
        <taxon>Bacteria</taxon>
        <taxon>Bacillati</taxon>
        <taxon>Actinomycetota</taxon>
        <taxon>Actinomycetes</taxon>
        <taxon>Propionibacteriales</taxon>
        <taxon>Nocardioidaceae</taxon>
        <taxon>Nocardioides</taxon>
    </lineage>
</organism>
<evidence type="ECO:0000256" key="5">
    <source>
        <dbReference type="HAMAP-Rule" id="MF_00014"/>
    </source>
</evidence>
<dbReference type="Proteomes" id="UP000754710">
    <property type="component" value="Unassembled WGS sequence"/>
</dbReference>
<keyword evidence="1 5" id="KW-0963">Cytoplasm</keyword>
<comment type="similarity">
    <text evidence="5">Belongs to the RimM family.</text>
</comment>
<comment type="function">
    <text evidence="5">An accessory protein needed during the final step in the assembly of 30S ribosomal subunit, possibly for assembly of the head region. Essential for efficient processing of 16S rRNA. May be needed both before and after RbfA during the maturation of 16S rRNA. It has affinity for free ribosomal 30S subunits but not for 70S ribosomes.</text>
</comment>
<comment type="subunit">
    <text evidence="5">Binds ribosomal protein uS19.</text>
</comment>
<evidence type="ECO:0000259" key="8">
    <source>
        <dbReference type="Pfam" id="PF24986"/>
    </source>
</evidence>
<evidence type="ECO:0000313" key="9">
    <source>
        <dbReference type="EMBL" id="MBY9075770.1"/>
    </source>
</evidence>
<feature type="domain" description="RimM N-terminal" evidence="7">
    <location>
        <begin position="7"/>
        <end position="97"/>
    </location>
</feature>
<accession>A0ABS7RL45</accession>
<comment type="subcellular location">
    <subcellularLocation>
        <location evidence="5">Cytoplasm</location>
    </subcellularLocation>
</comment>
<comment type="caution">
    <text evidence="9">The sequence shown here is derived from an EMBL/GenBank/DDBJ whole genome shotgun (WGS) entry which is preliminary data.</text>
</comment>
<dbReference type="Gene3D" id="2.30.30.240">
    <property type="entry name" value="PRC-barrel domain"/>
    <property type="match status" value="1"/>
</dbReference>
<dbReference type="RefSeq" id="WP_221025479.1">
    <property type="nucleotide sequence ID" value="NZ_JAIEZQ010000002.1"/>
</dbReference>
<evidence type="ECO:0000256" key="1">
    <source>
        <dbReference type="ARBA" id="ARBA00022490"/>
    </source>
</evidence>
<feature type="region of interest" description="Disordered" evidence="6">
    <location>
        <begin position="42"/>
        <end position="61"/>
    </location>
</feature>
<dbReference type="Pfam" id="PF01782">
    <property type="entry name" value="RimM"/>
    <property type="match status" value="1"/>
</dbReference>
<evidence type="ECO:0000256" key="2">
    <source>
        <dbReference type="ARBA" id="ARBA00022517"/>
    </source>
</evidence>
<gene>
    <name evidence="5 9" type="primary">rimM</name>
    <name evidence="9" type="ORF">K1X13_13140</name>
</gene>
<feature type="domain" description="Ribosome maturation factor RimM PRC barrel" evidence="8">
    <location>
        <begin position="111"/>
        <end position="174"/>
    </location>
</feature>
<dbReference type="InterPro" id="IPR011961">
    <property type="entry name" value="RimM"/>
</dbReference>
<dbReference type="InterPro" id="IPR009000">
    <property type="entry name" value="Transl_B-barrel_sf"/>
</dbReference>
<comment type="domain">
    <text evidence="5">The PRC barrel domain binds ribosomal protein uS19.</text>
</comment>
<proteinExistence type="inferred from homology"/>
<evidence type="ECO:0000256" key="6">
    <source>
        <dbReference type="SAM" id="MobiDB-lite"/>
    </source>
</evidence>
<dbReference type="NCBIfam" id="TIGR02273">
    <property type="entry name" value="16S_RimM"/>
    <property type="match status" value="1"/>
</dbReference>
<dbReference type="SUPFAM" id="SSF50447">
    <property type="entry name" value="Translation proteins"/>
    <property type="match status" value="1"/>
</dbReference>
<dbReference type="InterPro" id="IPR036976">
    <property type="entry name" value="RimM_N_sf"/>
</dbReference>
<sequence>MASTEVVVGRVGKAHGIKGEVSVELRTDEPERRFADGVVLVTRAPDGGEPHGPSRPRSLSVRSTRWHQSRLLVTFAEIRDRTAAEAARGLLLAVTVDDAETPEDPEEFYDHQLVGLRVETVDGRPVGVLEEVVHGSAQDLLSVRAEDGREVLVPFVVQLVPTVDVPGGRIVVEDLPGLLTPVEEEDEGSA</sequence>
<evidence type="ECO:0000313" key="10">
    <source>
        <dbReference type="Proteomes" id="UP000754710"/>
    </source>
</evidence>
<dbReference type="InterPro" id="IPR002676">
    <property type="entry name" value="RimM_N"/>
</dbReference>
<dbReference type="Pfam" id="PF24986">
    <property type="entry name" value="PRC_RimM"/>
    <property type="match status" value="1"/>
</dbReference>
<evidence type="ECO:0000256" key="3">
    <source>
        <dbReference type="ARBA" id="ARBA00022552"/>
    </source>
</evidence>
<evidence type="ECO:0000259" key="7">
    <source>
        <dbReference type="Pfam" id="PF01782"/>
    </source>
</evidence>
<dbReference type="HAMAP" id="MF_00014">
    <property type="entry name" value="Ribosome_mat_RimM"/>
    <property type="match status" value="1"/>
</dbReference>
<keyword evidence="4 5" id="KW-0143">Chaperone</keyword>
<keyword evidence="2 5" id="KW-0690">Ribosome biogenesis</keyword>
<dbReference type="PANTHER" id="PTHR33692:SF1">
    <property type="entry name" value="RIBOSOME MATURATION FACTOR RIMM"/>
    <property type="match status" value="1"/>
</dbReference>
<keyword evidence="3 5" id="KW-0698">rRNA processing</keyword>
<reference evidence="9 10" key="1">
    <citation type="submission" date="2021-08" db="EMBL/GenBank/DDBJ databases">
        <title>Nocardioides bacterium WL0053 sp. nov., isolated from the sediment.</title>
        <authorList>
            <person name="Wang L."/>
            <person name="Zhang D."/>
            <person name="Zhang A."/>
        </authorList>
    </citation>
    <scope>NUCLEOTIDE SEQUENCE [LARGE SCALE GENOMIC DNA]</scope>
    <source>
        <strain evidence="9 10">WL0053</strain>
    </source>
</reference>
<dbReference type="PANTHER" id="PTHR33692">
    <property type="entry name" value="RIBOSOME MATURATION FACTOR RIMM"/>
    <property type="match status" value="1"/>
</dbReference>
<name>A0ABS7RL45_9ACTN</name>
<dbReference type="Gene3D" id="2.40.30.60">
    <property type="entry name" value="RimM"/>
    <property type="match status" value="1"/>
</dbReference>
<protein>
    <recommendedName>
        <fullName evidence="5">Ribosome maturation factor RimM</fullName>
    </recommendedName>
</protein>